<proteinExistence type="predicted"/>
<gene>
    <name evidence="1" type="ORF">ABR64_04095</name>
</gene>
<sequence length="281" mass="31542">MATNYQSSIKVNTIIGPNTVPVNKNSASAFQIASKIFQNFKQPDEVFAIYYTFADKEWAKNQVAIRAGQNVADFQFGYSCPNASRCWDASASITLDWQAISHYGASDPGGSIHGAELNGEIQIHEFTHSVSFFQLKPNRGNYYNLTPDWFAEGHASVTGKLGASTSFEEYSALRTEAIRRNRPFADIQDYRAENILRFYESFSKYPEVSSIQRFYLYTLGWSTVEALAAIGGIDSPMNLFVETTKGSSFKEAFKKTYGIEWESAAPLLAEVVSKQYRAYYP</sequence>
<evidence type="ECO:0000313" key="2">
    <source>
        <dbReference type="Proteomes" id="UP000053349"/>
    </source>
</evidence>
<reference evidence="1 2" key="1">
    <citation type="submission" date="2015-10" db="EMBL/GenBank/DDBJ databases">
        <title>Metagenome-Assembled Genomes uncover a global brackish microbiome.</title>
        <authorList>
            <person name="Hugerth L.W."/>
            <person name="Larsson J."/>
            <person name="Alneberg J."/>
            <person name="Lindh M.V."/>
            <person name="Legrand C."/>
            <person name="Pinhassi J."/>
            <person name="Andersson A.F."/>
        </authorList>
    </citation>
    <scope>NUCLEOTIDE SEQUENCE [LARGE SCALE GENOMIC DNA]</scope>
    <source>
        <strain evidence="1">BACL2 MAG-121001-bin67</strain>
    </source>
</reference>
<comment type="caution">
    <text evidence="1">The sequence shown here is derived from an EMBL/GenBank/DDBJ whole genome shotgun (WGS) entry which is preliminary data.</text>
</comment>
<organism evidence="1 2">
    <name type="scientific">Actinobacteria bacterium BACL2 MAG-121001-bin67</name>
    <dbReference type="NCBI Taxonomy" id="1655572"/>
    <lineage>
        <taxon>Bacteria</taxon>
        <taxon>Bacillati</taxon>
        <taxon>Actinomycetota</taxon>
        <taxon>Actinomycetes</taxon>
        <taxon>Actinomycetes incertae sedis</taxon>
        <taxon>ac1 cluster</taxon>
    </lineage>
</organism>
<name>A0A0R2P3T4_9ACTN</name>
<dbReference type="Proteomes" id="UP000053349">
    <property type="component" value="Unassembled WGS sequence"/>
</dbReference>
<dbReference type="EMBL" id="LIAW01000219">
    <property type="protein sequence ID" value="KRO31650.1"/>
    <property type="molecule type" value="Genomic_DNA"/>
</dbReference>
<protein>
    <submittedName>
        <fullName evidence="1">Uncharacterized protein</fullName>
    </submittedName>
</protein>
<evidence type="ECO:0000313" key="1">
    <source>
        <dbReference type="EMBL" id="KRO31650.1"/>
    </source>
</evidence>
<accession>A0A0R2P3T4</accession>
<dbReference type="AlphaFoldDB" id="A0A0R2P3T4"/>